<name>A0ABW5D210_9BACT</name>
<dbReference type="Gene3D" id="2.60.40.10">
    <property type="entry name" value="Immunoglobulins"/>
    <property type="match status" value="1"/>
</dbReference>
<evidence type="ECO:0000256" key="9">
    <source>
        <dbReference type="ARBA" id="ARBA00023277"/>
    </source>
</evidence>
<keyword evidence="6" id="KW-0963">Cytoplasm</keyword>
<evidence type="ECO:0000256" key="3">
    <source>
        <dbReference type="ARBA" id="ARBA00005684"/>
    </source>
</evidence>
<feature type="domain" description="CBM20" evidence="12">
    <location>
        <begin position="132"/>
        <end position="238"/>
    </location>
</feature>
<reference evidence="14" key="1">
    <citation type="journal article" date="2019" name="Int. J. Syst. Evol. Microbiol.">
        <title>The Global Catalogue of Microorganisms (GCM) 10K type strain sequencing project: providing services to taxonomists for standard genome sequencing and annotation.</title>
        <authorList>
            <consortium name="The Broad Institute Genomics Platform"/>
            <consortium name="The Broad Institute Genome Sequencing Center for Infectious Disease"/>
            <person name="Wu L."/>
            <person name="Ma J."/>
        </authorList>
    </citation>
    <scope>NUCLEOTIDE SEQUENCE [LARGE SCALE GENOMIC DNA]</scope>
    <source>
        <strain evidence="14">CGMCC 4.7106</strain>
    </source>
</reference>
<dbReference type="RefSeq" id="WP_386817760.1">
    <property type="nucleotide sequence ID" value="NZ_JBHUIT010000001.1"/>
</dbReference>
<dbReference type="InterPro" id="IPR002044">
    <property type="entry name" value="CBM20"/>
</dbReference>
<evidence type="ECO:0000313" key="13">
    <source>
        <dbReference type="EMBL" id="MFD2255098.1"/>
    </source>
</evidence>
<keyword evidence="14" id="KW-1185">Reference proteome</keyword>
<evidence type="ECO:0000256" key="5">
    <source>
        <dbReference type="ARBA" id="ARBA00020295"/>
    </source>
</evidence>
<proteinExistence type="inferred from homology"/>
<evidence type="ECO:0000256" key="1">
    <source>
        <dbReference type="ARBA" id="ARBA00000439"/>
    </source>
</evidence>
<gene>
    <name evidence="13" type="ORF">ACFSSA_00280</name>
</gene>
<evidence type="ECO:0000313" key="14">
    <source>
        <dbReference type="Proteomes" id="UP001597375"/>
    </source>
</evidence>
<dbReference type="GO" id="GO:0004134">
    <property type="term" value="F:4-alpha-glucanotransferase activity"/>
    <property type="evidence" value="ECO:0007669"/>
    <property type="project" value="UniProtKB-EC"/>
</dbReference>
<dbReference type="EC" id="2.4.1.25" evidence="4"/>
<dbReference type="SUPFAM" id="SSF49452">
    <property type="entry name" value="Starch-binding domain-like"/>
    <property type="match status" value="1"/>
</dbReference>
<dbReference type="SMART" id="SM01065">
    <property type="entry name" value="CBM_2"/>
    <property type="match status" value="1"/>
</dbReference>
<organism evidence="13 14">
    <name type="scientific">Luteolibacter algae</name>
    <dbReference type="NCBI Taxonomy" id="454151"/>
    <lineage>
        <taxon>Bacteria</taxon>
        <taxon>Pseudomonadati</taxon>
        <taxon>Verrucomicrobiota</taxon>
        <taxon>Verrucomicrobiia</taxon>
        <taxon>Verrucomicrobiales</taxon>
        <taxon>Verrucomicrobiaceae</taxon>
        <taxon>Luteolibacter</taxon>
    </lineage>
</organism>
<dbReference type="InterPro" id="IPR017853">
    <property type="entry name" value="GH"/>
</dbReference>
<evidence type="ECO:0000256" key="2">
    <source>
        <dbReference type="ARBA" id="ARBA00004496"/>
    </source>
</evidence>
<evidence type="ECO:0000256" key="4">
    <source>
        <dbReference type="ARBA" id="ARBA00012560"/>
    </source>
</evidence>
<protein>
    <recommendedName>
        <fullName evidence="5">4-alpha-glucanotransferase</fullName>
        <ecNumber evidence="4">2.4.1.25</ecNumber>
    </recommendedName>
    <alternativeName>
        <fullName evidence="10">Amylomaltase</fullName>
    </alternativeName>
    <alternativeName>
        <fullName evidence="11">Disproportionating enzyme</fullName>
    </alternativeName>
</protein>
<dbReference type="EMBL" id="JBHUIT010000001">
    <property type="protein sequence ID" value="MFD2255098.1"/>
    <property type="molecule type" value="Genomic_DNA"/>
</dbReference>
<comment type="similarity">
    <text evidence="3">Belongs to the disproportionating enzyme family.</text>
</comment>
<keyword evidence="7 13" id="KW-0328">Glycosyltransferase</keyword>
<dbReference type="SUPFAM" id="SSF51445">
    <property type="entry name" value="(Trans)glycosidases"/>
    <property type="match status" value="1"/>
</dbReference>
<evidence type="ECO:0000259" key="12">
    <source>
        <dbReference type="PROSITE" id="PS51166"/>
    </source>
</evidence>
<dbReference type="InterPro" id="IPR003385">
    <property type="entry name" value="Glyco_hydro_77"/>
</dbReference>
<comment type="caution">
    <text evidence="13">The sequence shown here is derived from an EMBL/GenBank/DDBJ whole genome shotgun (WGS) entry which is preliminary data.</text>
</comment>
<dbReference type="InterPro" id="IPR013783">
    <property type="entry name" value="Ig-like_fold"/>
</dbReference>
<dbReference type="Gene3D" id="3.20.20.80">
    <property type="entry name" value="Glycosidases"/>
    <property type="match status" value="2"/>
</dbReference>
<evidence type="ECO:0000256" key="7">
    <source>
        <dbReference type="ARBA" id="ARBA00022676"/>
    </source>
</evidence>
<keyword evidence="8 13" id="KW-0808">Transferase</keyword>
<dbReference type="PROSITE" id="PS51166">
    <property type="entry name" value="CBM20"/>
    <property type="match status" value="1"/>
</dbReference>
<evidence type="ECO:0000256" key="8">
    <source>
        <dbReference type="ARBA" id="ARBA00022679"/>
    </source>
</evidence>
<comment type="catalytic activity">
    <reaction evidence="1">
        <text>Transfers a segment of a (1-&gt;4)-alpha-D-glucan to a new position in an acceptor, which may be glucose or a (1-&gt;4)-alpha-D-glucan.</text>
        <dbReference type="EC" id="2.4.1.25"/>
    </reaction>
</comment>
<evidence type="ECO:0000256" key="6">
    <source>
        <dbReference type="ARBA" id="ARBA00022490"/>
    </source>
</evidence>
<dbReference type="PANTHER" id="PTHR32518">
    <property type="match status" value="1"/>
</dbReference>
<sequence length="896" mass="103547">MNLVFRVAYRTVVGESLWLKMGLAGESGLIKQTVPMKWKDAEHWEVQLEVEIRGEVRLEYEYVLKRAVETAENSPSAEEVTVREWGGARKLPLSETRSRVLMLDDWRSAGSDDYVYEAKVFTVIDGSDNEVTEYVGTGNHELNLHIARVPEGWIPCVMGGFETLGEWDYSRAVPMHKVAPFSWRVSVDLPVDWEVEYKYGFYDPVGKKAVRLEDGENRLLQRRDKCDFVKISDEAFGRAPDMKFRAAGVAIPVFSLRSDYGCGVGEFADLKVMGDWAAAVNLKMLQILPINDTTSSRTWTDSYPYSAISVYALHPLYLRIDEMSFPLTDPEAFTEEKCALNKARRVDYEAVMEVKWRRTREVFEKNHDAILRDPGFVSFLQRNRDWVLDYAVFSVKRDEFGTAVFSEWGDWAVYQKAKADSFAMNPDVMYYVWLQFELDLQLSAAVDYLHSLGVGLKGDLPIGVDRDSVDAWVAPHLFKMNAQTGAPPDAFAVKGQNWGFPTYDWDEMAKDGYAWWRSRFEKLSRYFDAYRIDHILGFFRIWQVPFEHLDGIMGWFDPALPVTLEEFERRGIAFDYDRFCKPFIREKMLKEKFGKFADGVLQDFLKDYGLGCYGMKPQFATQKGIMEFFSELKPGDWANQEWLRDGLLDLVSEVLFFEVEGSGGTEFHPRMRMEDTLSFKDLDEGTRIRLKELYEDYFFSRQEAYWEEKAYEKLPAMRAASDMLLCGEDLGMVPACVPGVMSSMGMLSLEIQRWPKVYGSAFFHPAHAPYMSVVSTGTHDMETLRSWWRSDEKVRANFAWAMFGVAFPEKDLSGEMARRIIEQHLWSPAMWAVFPFQDLLAMDEELRSNDVEGERINVPAIIPFYWRWRMEMTVEKLSKAAEFNAKLRDLISTAGR</sequence>
<keyword evidence="9" id="KW-0119">Carbohydrate metabolism</keyword>
<evidence type="ECO:0000256" key="10">
    <source>
        <dbReference type="ARBA" id="ARBA00031423"/>
    </source>
</evidence>
<comment type="subcellular location">
    <subcellularLocation>
        <location evidence="2">Cytoplasm</location>
    </subcellularLocation>
</comment>
<dbReference type="Proteomes" id="UP001597375">
    <property type="component" value="Unassembled WGS sequence"/>
</dbReference>
<dbReference type="InterPro" id="IPR013784">
    <property type="entry name" value="Carb-bd-like_fold"/>
</dbReference>
<evidence type="ECO:0000256" key="11">
    <source>
        <dbReference type="ARBA" id="ARBA00031501"/>
    </source>
</evidence>
<accession>A0ABW5D210</accession>
<dbReference type="PANTHER" id="PTHR32518:SF3">
    <property type="entry name" value="4-ALPHA-GLUCANOTRANSFERASE"/>
    <property type="match status" value="1"/>
</dbReference>
<dbReference type="Pfam" id="PF00686">
    <property type="entry name" value="CBM_20"/>
    <property type="match status" value="1"/>
</dbReference>
<dbReference type="Pfam" id="PF02446">
    <property type="entry name" value="Glyco_hydro_77"/>
    <property type="match status" value="1"/>
</dbReference>